<dbReference type="PANTHER" id="PTHR20991:SF0">
    <property type="entry name" value="PROTEIN PTHB1"/>
    <property type="match status" value="1"/>
</dbReference>
<dbReference type="PANTHER" id="PTHR20991">
    <property type="entry name" value="PARATHYROID HORMONE-RESPONSIVE B1 GENE"/>
    <property type="match status" value="1"/>
</dbReference>
<evidence type="ECO:0000313" key="2">
    <source>
        <dbReference type="EMBL" id="KAL3086491.1"/>
    </source>
</evidence>
<dbReference type="AlphaFoldDB" id="A0ABD2J7B7"/>
<gene>
    <name evidence="2" type="ORF">niasHT_033794</name>
</gene>
<protein>
    <recommendedName>
        <fullName evidence="1">PTHB1 N-terminal domain-containing protein</fullName>
    </recommendedName>
</protein>
<dbReference type="EMBL" id="JBICBT010001039">
    <property type="protein sequence ID" value="KAL3086491.1"/>
    <property type="molecule type" value="Genomic_DNA"/>
</dbReference>
<comment type="caution">
    <text evidence="2">The sequence shown here is derived from an EMBL/GenBank/DDBJ whole genome shotgun (WGS) entry which is preliminary data.</text>
</comment>
<evidence type="ECO:0000259" key="1">
    <source>
        <dbReference type="Pfam" id="PF14727"/>
    </source>
</evidence>
<keyword evidence="3" id="KW-1185">Reference proteome</keyword>
<name>A0ABD2J7B7_9BILA</name>
<evidence type="ECO:0000313" key="3">
    <source>
        <dbReference type="Proteomes" id="UP001620626"/>
    </source>
</evidence>
<organism evidence="2 3">
    <name type="scientific">Heterodera trifolii</name>
    <dbReference type="NCBI Taxonomy" id="157864"/>
    <lineage>
        <taxon>Eukaryota</taxon>
        <taxon>Metazoa</taxon>
        <taxon>Ecdysozoa</taxon>
        <taxon>Nematoda</taxon>
        <taxon>Chromadorea</taxon>
        <taxon>Rhabditida</taxon>
        <taxon>Tylenchina</taxon>
        <taxon>Tylenchomorpha</taxon>
        <taxon>Tylenchoidea</taxon>
        <taxon>Heteroderidae</taxon>
        <taxon>Heteroderinae</taxon>
        <taxon>Heterodera</taxon>
    </lineage>
</organism>
<reference evidence="2 3" key="1">
    <citation type="submission" date="2024-10" db="EMBL/GenBank/DDBJ databases">
        <authorList>
            <person name="Kim D."/>
        </authorList>
    </citation>
    <scope>NUCLEOTIDE SEQUENCE [LARGE SCALE GENOMIC DNA]</scope>
    <source>
        <strain evidence="2">BH-2024</strain>
    </source>
</reference>
<dbReference type="Pfam" id="PF14727">
    <property type="entry name" value="PHTB1_N"/>
    <property type="match status" value="1"/>
</dbReference>
<dbReference type="InterPro" id="IPR028073">
    <property type="entry name" value="PHTB1_N_dom"/>
</dbReference>
<sequence>MNSLINLADCLTPARSRRSGSANLAELHLTGPVLQLLAGTFLPSTFEENVLAVLLPNSLLFFRLIIPPAGESFACEQVFEHKIGGEPTFNMCSGFFGLSATPLLCVQNVQGILHIFEAENKVLQCPLPDILTSRPNRLFISFRIFVKI</sequence>
<dbReference type="InterPro" id="IPR026511">
    <property type="entry name" value="PTHB1"/>
</dbReference>
<accession>A0ABD2J7B7</accession>
<feature type="domain" description="PTHB1 N-terminal" evidence="1">
    <location>
        <begin position="19"/>
        <end position="135"/>
    </location>
</feature>
<dbReference type="Proteomes" id="UP001620626">
    <property type="component" value="Unassembled WGS sequence"/>
</dbReference>
<proteinExistence type="predicted"/>